<keyword evidence="6" id="KW-1185">Reference proteome</keyword>
<keyword evidence="1" id="KW-0805">Transcription regulation</keyword>
<dbReference type="RefSeq" id="WP_041096671.1">
    <property type="nucleotide sequence ID" value="NZ_JARTHD010000044.1"/>
</dbReference>
<dbReference type="EMBL" id="JXLP01000002">
    <property type="protein sequence ID" value="KIL80080.1"/>
    <property type="molecule type" value="Genomic_DNA"/>
</dbReference>
<dbReference type="InterPro" id="IPR036390">
    <property type="entry name" value="WH_DNA-bd_sf"/>
</dbReference>
<evidence type="ECO:0000313" key="5">
    <source>
        <dbReference type="EMBL" id="KIL80080.1"/>
    </source>
</evidence>
<evidence type="ECO:0000256" key="3">
    <source>
        <dbReference type="ARBA" id="ARBA00023163"/>
    </source>
</evidence>
<proteinExistence type="predicted"/>
<dbReference type="InterPro" id="IPR036388">
    <property type="entry name" value="WH-like_DNA-bd_sf"/>
</dbReference>
<feature type="domain" description="HTH asnC-type" evidence="4">
    <location>
        <begin position="9"/>
        <end position="70"/>
    </location>
</feature>
<organism evidence="5 6">
    <name type="scientific">Bacillus badius</name>
    <dbReference type="NCBI Taxonomy" id="1455"/>
    <lineage>
        <taxon>Bacteria</taxon>
        <taxon>Bacillati</taxon>
        <taxon>Bacillota</taxon>
        <taxon>Bacilli</taxon>
        <taxon>Bacillales</taxon>
        <taxon>Bacillaceae</taxon>
        <taxon>Pseudobacillus</taxon>
    </lineage>
</organism>
<gene>
    <name evidence="5" type="ORF">SD77_2534</name>
</gene>
<dbReference type="PROSITE" id="PS50956">
    <property type="entry name" value="HTH_ASNC_2"/>
    <property type="match status" value="1"/>
</dbReference>
<evidence type="ECO:0000313" key="6">
    <source>
        <dbReference type="Proteomes" id="UP000031982"/>
    </source>
</evidence>
<accession>A0ABR5AZA5</accession>
<dbReference type="SMART" id="SM00344">
    <property type="entry name" value="HTH_ASNC"/>
    <property type="match status" value="1"/>
</dbReference>
<comment type="caution">
    <text evidence="5">The sequence shown here is derived from an EMBL/GenBank/DDBJ whole genome shotgun (WGS) entry which is preliminary data.</text>
</comment>
<dbReference type="InterPro" id="IPR019887">
    <property type="entry name" value="Tscrpt_reg_AsnC/Lrp_C"/>
</dbReference>
<dbReference type="Pfam" id="PF13412">
    <property type="entry name" value="HTH_24"/>
    <property type="match status" value="1"/>
</dbReference>
<dbReference type="SUPFAM" id="SSF46785">
    <property type="entry name" value="Winged helix' DNA-binding domain"/>
    <property type="match status" value="1"/>
</dbReference>
<dbReference type="SUPFAM" id="SSF54909">
    <property type="entry name" value="Dimeric alpha+beta barrel"/>
    <property type="match status" value="1"/>
</dbReference>
<dbReference type="InterPro" id="IPR000485">
    <property type="entry name" value="AsnC-type_HTH_dom"/>
</dbReference>
<evidence type="ECO:0000256" key="1">
    <source>
        <dbReference type="ARBA" id="ARBA00023015"/>
    </source>
</evidence>
<dbReference type="InterPro" id="IPR019888">
    <property type="entry name" value="Tscrpt_reg_AsnC-like"/>
</dbReference>
<dbReference type="InterPro" id="IPR011008">
    <property type="entry name" value="Dimeric_a/b-barrel"/>
</dbReference>
<dbReference type="PANTHER" id="PTHR30154">
    <property type="entry name" value="LEUCINE-RESPONSIVE REGULATORY PROTEIN"/>
    <property type="match status" value="1"/>
</dbReference>
<dbReference type="Gene3D" id="1.10.10.10">
    <property type="entry name" value="Winged helix-like DNA-binding domain superfamily/Winged helix DNA-binding domain"/>
    <property type="match status" value="1"/>
</dbReference>
<keyword evidence="2" id="KW-0238">DNA-binding</keyword>
<protein>
    <submittedName>
        <fullName evidence="5">Transcriptional regulator, AsnC family</fullName>
    </submittedName>
</protein>
<dbReference type="PRINTS" id="PR00033">
    <property type="entry name" value="HTHASNC"/>
</dbReference>
<dbReference type="Proteomes" id="UP000031982">
    <property type="component" value="Unassembled WGS sequence"/>
</dbReference>
<name>A0ABR5AZA5_BACBA</name>
<dbReference type="Pfam" id="PF01037">
    <property type="entry name" value="AsnC_trans_reg"/>
    <property type="match status" value="1"/>
</dbReference>
<keyword evidence="3" id="KW-0804">Transcription</keyword>
<dbReference type="PANTHER" id="PTHR30154:SF34">
    <property type="entry name" value="TRANSCRIPTIONAL REGULATOR AZLB"/>
    <property type="match status" value="1"/>
</dbReference>
<evidence type="ECO:0000259" key="4">
    <source>
        <dbReference type="PROSITE" id="PS50956"/>
    </source>
</evidence>
<dbReference type="Gene3D" id="3.30.70.920">
    <property type="match status" value="1"/>
</dbReference>
<evidence type="ECO:0000256" key="2">
    <source>
        <dbReference type="ARBA" id="ARBA00023125"/>
    </source>
</evidence>
<reference evidence="5 6" key="1">
    <citation type="submission" date="2015-01" db="EMBL/GenBank/DDBJ databases">
        <title>Genome Assembly of Bacillus badius MTCC 1458.</title>
        <authorList>
            <person name="Verma A."/>
            <person name="Khatri I."/>
            <person name="Mual P."/>
            <person name="Subramanian S."/>
            <person name="Krishnamurthi S."/>
        </authorList>
    </citation>
    <scope>NUCLEOTIDE SEQUENCE [LARGE SCALE GENOMIC DNA]</scope>
    <source>
        <strain evidence="5 6">MTCC 1458</strain>
    </source>
</reference>
<sequence length="168" mass="19314">MPFYEQKALDDIDLQLLDILQRNASLSNAEIARRILLSPPATHMRIKRLENEGFIDAQVAILNQEKLNFDLLCYILISTNLHQEKQLEDLEHALKSMPEILECHCLTGEHDYLLKAAIRDRKELDVFIRKLNKLGISRIQTNLSLREIKYSTVLPILPAPGTTKKEGE</sequence>